<evidence type="ECO:0000313" key="2">
    <source>
        <dbReference type="Proteomes" id="UP000499080"/>
    </source>
</evidence>
<reference evidence="1 2" key="1">
    <citation type="journal article" date="2019" name="Sci. Rep.">
        <title>Orb-weaving spider Araneus ventricosus genome elucidates the spidroin gene catalogue.</title>
        <authorList>
            <person name="Kono N."/>
            <person name="Nakamura H."/>
            <person name="Ohtoshi R."/>
            <person name="Moran D.A.P."/>
            <person name="Shinohara A."/>
            <person name="Yoshida Y."/>
            <person name="Fujiwara M."/>
            <person name="Mori M."/>
            <person name="Tomita M."/>
            <person name="Arakawa K."/>
        </authorList>
    </citation>
    <scope>NUCLEOTIDE SEQUENCE [LARGE SCALE GENOMIC DNA]</scope>
</reference>
<evidence type="ECO:0000313" key="1">
    <source>
        <dbReference type="EMBL" id="GBM81270.1"/>
    </source>
</evidence>
<protein>
    <submittedName>
        <fullName evidence="1">Uncharacterized protein</fullName>
    </submittedName>
</protein>
<dbReference type="Proteomes" id="UP000499080">
    <property type="component" value="Unassembled WGS sequence"/>
</dbReference>
<proteinExistence type="predicted"/>
<dbReference type="EMBL" id="BGPR01107931">
    <property type="protein sequence ID" value="GBM81270.1"/>
    <property type="molecule type" value="Genomic_DNA"/>
</dbReference>
<keyword evidence="2" id="KW-1185">Reference proteome</keyword>
<name>A0A4Y2IUD1_ARAVE</name>
<gene>
    <name evidence="1" type="ORF">AVEN_28235_1</name>
</gene>
<comment type="caution">
    <text evidence="1">The sequence shown here is derived from an EMBL/GenBank/DDBJ whole genome shotgun (WGS) entry which is preliminary data.</text>
</comment>
<organism evidence="1 2">
    <name type="scientific">Araneus ventricosus</name>
    <name type="common">Orbweaver spider</name>
    <name type="synonym">Epeira ventricosa</name>
    <dbReference type="NCBI Taxonomy" id="182803"/>
    <lineage>
        <taxon>Eukaryota</taxon>
        <taxon>Metazoa</taxon>
        <taxon>Ecdysozoa</taxon>
        <taxon>Arthropoda</taxon>
        <taxon>Chelicerata</taxon>
        <taxon>Arachnida</taxon>
        <taxon>Araneae</taxon>
        <taxon>Araneomorphae</taxon>
        <taxon>Entelegynae</taxon>
        <taxon>Araneoidea</taxon>
        <taxon>Araneidae</taxon>
        <taxon>Araneus</taxon>
    </lineage>
</organism>
<sequence>DTASARAVEKAGKKVRRELNCPQRIPSFSFGCRIPSSSVSVDSKKCTRVSFRGKEFTSKCFIRMNKGFLGKELISNLAHH</sequence>
<accession>A0A4Y2IUD1</accession>
<dbReference type="AlphaFoldDB" id="A0A4Y2IUD1"/>
<feature type="non-terminal residue" evidence="1">
    <location>
        <position position="1"/>
    </location>
</feature>